<keyword evidence="3" id="KW-1185">Reference proteome</keyword>
<dbReference type="SUPFAM" id="SSF55909">
    <property type="entry name" value="Pentein"/>
    <property type="match status" value="1"/>
</dbReference>
<dbReference type="OrthoDB" id="9808013at2"/>
<sequence>MYLPPEWYKHYGTWTTYPQNPETFFDNLEKAQNEFALMVKYISESEKVHINVDNEENKRDLEKKLKKVDALQKNINIHIIPTNDCWNRDFGAIFVKDNKDWIGLDFEFNSWGGKYPYDLDNQVASKMCQILNKKCQKIDMVLEGGSIDVNGAGSLLTTESCLLNKNRNPQLTKEDIENNLKKYFGVKQVLWLKEGIVGDDTDGHIDDITRFVNENTIITVIEEDKEDENYLPLKENLELLKSFKDTNGNNFNIITIPMPEPQYFDFPEEKNYRLPASYANFYITNKYVLVPTFNCKQDKIAIEILQKIFNDKKVIGIYAYDILIGLGGFHCLTMQIPQL</sequence>
<dbReference type="EMBL" id="REFO01000014">
    <property type="protein sequence ID" value="RMA93099.1"/>
    <property type="molecule type" value="Genomic_DNA"/>
</dbReference>
<protein>
    <submittedName>
        <fullName evidence="2">Agmatine deiminase</fullName>
    </submittedName>
</protein>
<dbReference type="RefSeq" id="WP_121923538.1">
    <property type="nucleotide sequence ID" value="NZ_REFO01000014.1"/>
</dbReference>
<keyword evidence="1" id="KW-0378">Hydrolase</keyword>
<evidence type="ECO:0000313" key="2">
    <source>
        <dbReference type="EMBL" id="RMA93099.1"/>
    </source>
</evidence>
<accession>A0A3M0BAA9</accession>
<organism evidence="2 3">
    <name type="scientific">Hydrogenothermus marinus</name>
    <dbReference type="NCBI Taxonomy" id="133270"/>
    <lineage>
        <taxon>Bacteria</taxon>
        <taxon>Pseudomonadati</taxon>
        <taxon>Aquificota</taxon>
        <taxon>Aquificia</taxon>
        <taxon>Aquificales</taxon>
        <taxon>Hydrogenothermaceae</taxon>
        <taxon>Hydrogenothermus</taxon>
    </lineage>
</organism>
<dbReference type="Gene3D" id="3.75.10.10">
    <property type="entry name" value="L-arginine/glycine Amidinotransferase, Chain A"/>
    <property type="match status" value="1"/>
</dbReference>
<proteinExistence type="predicted"/>
<dbReference type="InterPro" id="IPR007466">
    <property type="entry name" value="Peptidyl-Arg-deiminase_porph"/>
</dbReference>
<comment type="caution">
    <text evidence="2">The sequence shown here is derived from an EMBL/GenBank/DDBJ whole genome shotgun (WGS) entry which is preliminary data.</text>
</comment>
<reference evidence="2 3" key="1">
    <citation type="submission" date="2018-10" db="EMBL/GenBank/DDBJ databases">
        <title>Genomic Encyclopedia of Archaeal and Bacterial Type Strains, Phase II (KMG-II): from individual species to whole genera.</title>
        <authorList>
            <person name="Goeker M."/>
        </authorList>
    </citation>
    <scope>NUCLEOTIDE SEQUENCE [LARGE SCALE GENOMIC DNA]</scope>
    <source>
        <strain evidence="2 3">VM1</strain>
    </source>
</reference>
<dbReference type="PANTHER" id="PTHR31377:SF0">
    <property type="entry name" value="AGMATINE DEIMINASE-RELATED"/>
    <property type="match status" value="1"/>
</dbReference>
<dbReference type="PANTHER" id="PTHR31377">
    <property type="entry name" value="AGMATINE DEIMINASE-RELATED"/>
    <property type="match status" value="1"/>
</dbReference>
<name>A0A3M0BAA9_9AQUI</name>
<evidence type="ECO:0000313" key="3">
    <source>
        <dbReference type="Proteomes" id="UP000280842"/>
    </source>
</evidence>
<gene>
    <name evidence="2" type="ORF">CLV39_1430</name>
</gene>
<dbReference type="Proteomes" id="UP000280842">
    <property type="component" value="Unassembled WGS sequence"/>
</dbReference>
<dbReference type="GO" id="GO:0009446">
    <property type="term" value="P:putrescine biosynthetic process"/>
    <property type="evidence" value="ECO:0007669"/>
    <property type="project" value="InterPro"/>
</dbReference>
<evidence type="ECO:0000256" key="1">
    <source>
        <dbReference type="ARBA" id="ARBA00022801"/>
    </source>
</evidence>
<dbReference type="GO" id="GO:0047632">
    <property type="term" value="F:agmatine deiminase activity"/>
    <property type="evidence" value="ECO:0007669"/>
    <property type="project" value="TreeGrafter"/>
</dbReference>
<dbReference type="AlphaFoldDB" id="A0A3M0BAA9"/>
<dbReference type="Pfam" id="PF04371">
    <property type="entry name" value="PAD_porph"/>
    <property type="match status" value="1"/>
</dbReference>
<dbReference type="GO" id="GO:0004668">
    <property type="term" value="F:protein-arginine deiminase activity"/>
    <property type="evidence" value="ECO:0007669"/>
    <property type="project" value="InterPro"/>
</dbReference>